<accession>A0ABP7Y1Y9</accession>
<evidence type="ECO:0000256" key="4">
    <source>
        <dbReference type="PROSITE-ProRule" id="PRU00335"/>
    </source>
</evidence>
<protein>
    <recommendedName>
        <fullName evidence="5">HTH tetR-type domain-containing protein</fullName>
    </recommendedName>
</protein>
<dbReference type="Gene3D" id="1.10.10.60">
    <property type="entry name" value="Homeodomain-like"/>
    <property type="match status" value="1"/>
</dbReference>
<dbReference type="InterPro" id="IPR009057">
    <property type="entry name" value="Homeodomain-like_sf"/>
</dbReference>
<dbReference type="Gene3D" id="1.10.357.10">
    <property type="entry name" value="Tetracycline Repressor, domain 2"/>
    <property type="match status" value="1"/>
</dbReference>
<name>A0ABP7Y1Y9_9ACTN</name>
<dbReference type="Proteomes" id="UP001501495">
    <property type="component" value="Unassembled WGS sequence"/>
</dbReference>
<dbReference type="InterPro" id="IPR036271">
    <property type="entry name" value="Tet_transcr_reg_TetR-rel_C_sf"/>
</dbReference>
<dbReference type="InterPro" id="IPR001647">
    <property type="entry name" value="HTH_TetR"/>
</dbReference>
<sequence length="194" mass="20121">MARTRTFETAAAVAAAREVFWRRGYAETSVPDLEAATGLARSSLYAAFGSKRGLFDAAVASYLEEVVRPRIAALGDDGEDAVAPDALDGYLGGLRDAVAAGADDVRLGCLLVNTAGADLVHDEGVRAVIAGYHRELRGAVVRGLAAARPELDDAARSALAVEIAGLVVSSMVLARVDRDAAVELLESARGRVAA</sequence>
<evidence type="ECO:0000259" key="5">
    <source>
        <dbReference type="PROSITE" id="PS50977"/>
    </source>
</evidence>
<dbReference type="SUPFAM" id="SSF46689">
    <property type="entry name" value="Homeodomain-like"/>
    <property type="match status" value="1"/>
</dbReference>
<dbReference type="SUPFAM" id="SSF48498">
    <property type="entry name" value="Tetracyclin repressor-like, C-terminal domain"/>
    <property type="match status" value="1"/>
</dbReference>
<keyword evidence="7" id="KW-1185">Reference proteome</keyword>
<proteinExistence type="predicted"/>
<keyword evidence="2 4" id="KW-0238">DNA-binding</keyword>
<keyword evidence="3" id="KW-0804">Transcription</keyword>
<dbReference type="Pfam" id="PF00440">
    <property type="entry name" value="TetR_N"/>
    <property type="match status" value="1"/>
</dbReference>
<organism evidence="6 7">
    <name type="scientific">Nocardioides fonticola</name>
    <dbReference type="NCBI Taxonomy" id="450363"/>
    <lineage>
        <taxon>Bacteria</taxon>
        <taxon>Bacillati</taxon>
        <taxon>Actinomycetota</taxon>
        <taxon>Actinomycetes</taxon>
        <taxon>Propionibacteriales</taxon>
        <taxon>Nocardioidaceae</taxon>
        <taxon>Nocardioides</taxon>
    </lineage>
</organism>
<dbReference type="EMBL" id="BAAAZH010000036">
    <property type="protein sequence ID" value="GAA4129557.1"/>
    <property type="molecule type" value="Genomic_DNA"/>
</dbReference>
<evidence type="ECO:0000256" key="1">
    <source>
        <dbReference type="ARBA" id="ARBA00023015"/>
    </source>
</evidence>
<evidence type="ECO:0000313" key="7">
    <source>
        <dbReference type="Proteomes" id="UP001501495"/>
    </source>
</evidence>
<evidence type="ECO:0000256" key="2">
    <source>
        <dbReference type="ARBA" id="ARBA00023125"/>
    </source>
</evidence>
<dbReference type="PROSITE" id="PS50977">
    <property type="entry name" value="HTH_TETR_2"/>
    <property type="match status" value="1"/>
</dbReference>
<reference evidence="7" key="1">
    <citation type="journal article" date="2019" name="Int. J. Syst. Evol. Microbiol.">
        <title>The Global Catalogue of Microorganisms (GCM) 10K type strain sequencing project: providing services to taxonomists for standard genome sequencing and annotation.</title>
        <authorList>
            <consortium name="The Broad Institute Genomics Platform"/>
            <consortium name="The Broad Institute Genome Sequencing Center for Infectious Disease"/>
            <person name="Wu L."/>
            <person name="Ma J."/>
        </authorList>
    </citation>
    <scope>NUCLEOTIDE SEQUENCE [LARGE SCALE GENOMIC DNA]</scope>
    <source>
        <strain evidence="7">JCM 16703</strain>
    </source>
</reference>
<dbReference type="PRINTS" id="PR00455">
    <property type="entry name" value="HTHTETR"/>
</dbReference>
<keyword evidence="1" id="KW-0805">Transcription regulation</keyword>
<feature type="DNA-binding region" description="H-T-H motif" evidence="4">
    <location>
        <begin position="29"/>
        <end position="48"/>
    </location>
</feature>
<dbReference type="PANTHER" id="PTHR47506">
    <property type="entry name" value="TRANSCRIPTIONAL REGULATORY PROTEIN"/>
    <property type="match status" value="1"/>
</dbReference>
<dbReference type="RefSeq" id="WP_344735518.1">
    <property type="nucleotide sequence ID" value="NZ_BAAAZH010000036.1"/>
</dbReference>
<evidence type="ECO:0000256" key="3">
    <source>
        <dbReference type="ARBA" id="ARBA00023163"/>
    </source>
</evidence>
<gene>
    <name evidence="6" type="ORF">GCM10022215_42230</name>
</gene>
<evidence type="ECO:0000313" key="6">
    <source>
        <dbReference type="EMBL" id="GAA4129557.1"/>
    </source>
</evidence>
<feature type="domain" description="HTH tetR-type" evidence="5">
    <location>
        <begin position="6"/>
        <end position="66"/>
    </location>
</feature>
<comment type="caution">
    <text evidence="6">The sequence shown here is derived from an EMBL/GenBank/DDBJ whole genome shotgun (WGS) entry which is preliminary data.</text>
</comment>
<dbReference type="PANTHER" id="PTHR47506:SF1">
    <property type="entry name" value="HTH-TYPE TRANSCRIPTIONAL REGULATOR YJDC"/>
    <property type="match status" value="1"/>
</dbReference>